<evidence type="ECO:0000256" key="10">
    <source>
        <dbReference type="ARBA" id="ARBA00049302"/>
    </source>
</evidence>
<evidence type="ECO:0000259" key="12">
    <source>
        <dbReference type="PROSITE" id="PS51686"/>
    </source>
</evidence>
<keyword evidence="13" id="KW-1185">Reference proteome</keyword>
<evidence type="ECO:0000256" key="6">
    <source>
        <dbReference type="ARBA" id="ARBA00022884"/>
    </source>
</evidence>
<reference evidence="14" key="1">
    <citation type="submission" date="2019-12" db="UniProtKB">
        <authorList>
            <consortium name="WormBaseParasite"/>
        </authorList>
    </citation>
    <scope>IDENTIFICATION</scope>
</reference>
<dbReference type="PROSITE" id="PS51686">
    <property type="entry name" value="SAM_MT_RSMB_NOP"/>
    <property type="match status" value="1"/>
</dbReference>
<dbReference type="Pfam" id="PF01189">
    <property type="entry name" value="Methyltr_RsmB-F"/>
    <property type="match status" value="1"/>
</dbReference>
<dbReference type="STRING" id="70415.A0A5S6QEX3"/>
<dbReference type="GO" id="GO:0008173">
    <property type="term" value="F:RNA methyltransferase activity"/>
    <property type="evidence" value="ECO:0007669"/>
    <property type="project" value="InterPro"/>
</dbReference>
<dbReference type="WBParaSite" id="TMUE_1000005650.1">
    <property type="protein sequence ID" value="TMUE_1000005650.1"/>
    <property type="gene ID" value="WBGene00292126"/>
</dbReference>
<evidence type="ECO:0000256" key="8">
    <source>
        <dbReference type="ARBA" id="ARBA00023128"/>
    </source>
</evidence>
<dbReference type="PANTHER" id="PTHR22808:SF3">
    <property type="entry name" value="5-METHYLCYTOSINE RRNA METHYLTRANSFERASE NSUN4"/>
    <property type="match status" value="1"/>
</dbReference>
<name>A0A5S6QEX3_TRIMR</name>
<evidence type="ECO:0000256" key="11">
    <source>
        <dbReference type="PROSITE-ProRule" id="PRU01023"/>
    </source>
</evidence>
<evidence type="ECO:0000313" key="14">
    <source>
        <dbReference type="WBParaSite" id="TMUE_1000005650.1"/>
    </source>
</evidence>
<keyword evidence="5 11" id="KW-0949">S-adenosyl-L-methionine</keyword>
<dbReference type="InterPro" id="IPR029063">
    <property type="entry name" value="SAM-dependent_MTases_sf"/>
</dbReference>
<dbReference type="FunFam" id="3.40.50.150:FF:000055">
    <property type="entry name" value="5-methylcytosine rRNA methyltransferase NSUN4"/>
    <property type="match status" value="1"/>
</dbReference>
<evidence type="ECO:0000256" key="4">
    <source>
        <dbReference type="ARBA" id="ARBA00022679"/>
    </source>
</evidence>
<dbReference type="SUPFAM" id="SSF53335">
    <property type="entry name" value="S-adenosyl-L-methionine-dependent methyltransferases"/>
    <property type="match status" value="1"/>
</dbReference>
<evidence type="ECO:0000313" key="13">
    <source>
        <dbReference type="Proteomes" id="UP000046395"/>
    </source>
</evidence>
<protein>
    <recommendedName>
        <fullName evidence="9">NOL1/NOP2/Sun domain family member 4</fullName>
    </recommendedName>
</protein>
<dbReference type="InterPro" id="IPR049560">
    <property type="entry name" value="MeTrfase_RsmB-F_NOP2_cat"/>
</dbReference>
<evidence type="ECO:0000256" key="9">
    <source>
        <dbReference type="ARBA" id="ARBA00042050"/>
    </source>
</evidence>
<dbReference type="GO" id="GO:0005762">
    <property type="term" value="C:mitochondrial large ribosomal subunit"/>
    <property type="evidence" value="ECO:0007669"/>
    <property type="project" value="TreeGrafter"/>
</dbReference>
<comment type="catalytic activity">
    <reaction evidence="10">
        <text>a cytidine in rRNA + S-adenosyl-L-methionine = a 5-methylcytidine in rRNA + S-adenosyl-L-homocysteine + H(+)</text>
        <dbReference type="Rhea" id="RHEA:61484"/>
        <dbReference type="Rhea" id="RHEA-COMP:15836"/>
        <dbReference type="Rhea" id="RHEA-COMP:15837"/>
        <dbReference type="ChEBI" id="CHEBI:15378"/>
        <dbReference type="ChEBI" id="CHEBI:57856"/>
        <dbReference type="ChEBI" id="CHEBI:59789"/>
        <dbReference type="ChEBI" id="CHEBI:74483"/>
        <dbReference type="ChEBI" id="CHEBI:82748"/>
    </reaction>
</comment>
<keyword evidence="7" id="KW-0809">Transit peptide</keyword>
<dbReference type="PANTHER" id="PTHR22808">
    <property type="entry name" value="NCL1 YEAST -RELATED NOL1/NOP2/FMU SUN DOMAIN-CONTAINING"/>
    <property type="match status" value="1"/>
</dbReference>
<evidence type="ECO:0000256" key="7">
    <source>
        <dbReference type="ARBA" id="ARBA00022946"/>
    </source>
</evidence>
<keyword evidence="4 11" id="KW-0808">Transferase</keyword>
<accession>A0A5S6QEX3</accession>
<comment type="subcellular location">
    <subcellularLocation>
        <location evidence="1">Mitochondrion</location>
    </subcellularLocation>
</comment>
<dbReference type="GO" id="GO:0031167">
    <property type="term" value="P:rRNA methylation"/>
    <property type="evidence" value="ECO:0007669"/>
    <property type="project" value="TreeGrafter"/>
</dbReference>
<feature type="binding site" evidence="11">
    <location>
        <position position="327"/>
    </location>
    <ligand>
        <name>S-adenosyl-L-methionine</name>
        <dbReference type="ChEBI" id="CHEBI:59789"/>
    </ligand>
</feature>
<evidence type="ECO:0000256" key="2">
    <source>
        <dbReference type="ARBA" id="ARBA00022552"/>
    </source>
</evidence>
<feature type="binding site" evidence="11">
    <location>
        <position position="276"/>
    </location>
    <ligand>
        <name>S-adenosyl-L-methionine</name>
        <dbReference type="ChEBI" id="CHEBI:59789"/>
    </ligand>
</feature>
<keyword evidence="2" id="KW-0698">rRNA processing</keyword>
<keyword evidence="8" id="KW-0496">Mitochondrion</keyword>
<keyword evidence="6 11" id="KW-0694">RNA-binding</keyword>
<feature type="binding site" evidence="11">
    <location>
        <begin position="253"/>
        <end position="259"/>
    </location>
    <ligand>
        <name>S-adenosyl-L-methionine</name>
        <dbReference type="ChEBI" id="CHEBI:59789"/>
    </ligand>
</feature>
<dbReference type="InterPro" id="IPR001678">
    <property type="entry name" value="MeTrfase_RsmB-F_NOP2_dom"/>
</dbReference>
<dbReference type="Proteomes" id="UP000046395">
    <property type="component" value="Unassembled WGS sequence"/>
</dbReference>
<feature type="active site" description="Nucleophile" evidence="11">
    <location>
        <position position="381"/>
    </location>
</feature>
<dbReference type="Gene3D" id="6.20.240.40">
    <property type="match status" value="1"/>
</dbReference>
<feature type="domain" description="SAM-dependent MTase RsmB/NOP-type" evidence="12">
    <location>
        <begin position="157"/>
        <end position="453"/>
    </location>
</feature>
<organism evidence="13 14">
    <name type="scientific">Trichuris muris</name>
    <name type="common">Mouse whipworm</name>
    <dbReference type="NCBI Taxonomy" id="70415"/>
    <lineage>
        <taxon>Eukaryota</taxon>
        <taxon>Metazoa</taxon>
        <taxon>Ecdysozoa</taxon>
        <taxon>Nematoda</taxon>
        <taxon>Enoplea</taxon>
        <taxon>Dorylaimia</taxon>
        <taxon>Trichinellida</taxon>
        <taxon>Trichuridae</taxon>
        <taxon>Trichuris</taxon>
    </lineage>
</organism>
<keyword evidence="3 11" id="KW-0489">Methyltransferase</keyword>
<dbReference type="AlphaFoldDB" id="A0A5S6QEX3"/>
<dbReference type="PRINTS" id="PR02008">
    <property type="entry name" value="RCMTFAMILY"/>
</dbReference>
<evidence type="ECO:0000256" key="1">
    <source>
        <dbReference type="ARBA" id="ARBA00004173"/>
    </source>
</evidence>
<dbReference type="GO" id="GO:0003723">
    <property type="term" value="F:RNA binding"/>
    <property type="evidence" value="ECO:0007669"/>
    <property type="project" value="UniProtKB-UniRule"/>
</dbReference>
<comment type="similarity">
    <text evidence="11">Belongs to the class I-like SAM-binding methyltransferase superfamily. RsmB/NOP family.</text>
</comment>
<sequence>MVSSVLIAVRTSIRRGQLSLRRHEMNLCQRGFRRSKSTLVKHRWASERKRNPRFLAVQYFDMCYMPVFKEKWPSIRLGLLSDPKYGAAINTLAADDTVLKGLLELGTFELFDQIKDLRSTGESFLLKSQSTEMDVQPIELPSAMGELSRDESALGEFIRPTEFITKGVRPNAAIEMRSPNFAPAISQDCVIPYDVQYPENLKIMLFPPGDISIFPPSCAMADGSLAYYLMDVASVLPIIALDLRLGDSVLDMCAAPGGKTLLILGTLLPGSITCNDLSLRRFNRLRRTLNFYVPADCELRRRIVLKREDASDDQWDELEKYDKVLVDAPCTNDRLCSDDDLNLFRRSRTEERLKLPHVQIALIQNGIRSLKLGGSLVYSTCTLSPVQNDAVIEEVLRQNSEGPKVAICDLSSVAWPLQRSGIFHFHPCRYGLQVVPSVLSNFGPMYVCKLQKMA</sequence>
<dbReference type="CDD" id="cd02440">
    <property type="entry name" value="AdoMet_MTases"/>
    <property type="match status" value="1"/>
</dbReference>
<evidence type="ECO:0000256" key="5">
    <source>
        <dbReference type="ARBA" id="ARBA00022691"/>
    </source>
</evidence>
<proteinExistence type="inferred from homology"/>
<dbReference type="Gene3D" id="3.40.50.150">
    <property type="entry name" value="Vaccinia Virus protein VP39"/>
    <property type="match status" value="1"/>
</dbReference>
<dbReference type="InterPro" id="IPR023267">
    <property type="entry name" value="RCMT"/>
</dbReference>
<feature type="binding site" evidence="11">
    <location>
        <position position="309"/>
    </location>
    <ligand>
        <name>S-adenosyl-L-methionine</name>
        <dbReference type="ChEBI" id="CHEBI:59789"/>
    </ligand>
</feature>
<evidence type="ECO:0000256" key="3">
    <source>
        <dbReference type="ARBA" id="ARBA00022603"/>
    </source>
</evidence>